<reference evidence="3 4" key="1">
    <citation type="submission" date="2020-10" db="EMBL/GenBank/DDBJ databases">
        <title>Sequencing the genomes of 1000 actinobacteria strains.</title>
        <authorList>
            <person name="Klenk H.-P."/>
        </authorList>
    </citation>
    <scope>NUCLEOTIDE SEQUENCE [LARGE SCALE GENOMIC DNA]</scope>
    <source>
        <strain evidence="3 4">DSM 46744</strain>
    </source>
</reference>
<evidence type="ECO:0000313" key="4">
    <source>
        <dbReference type="Proteomes" id="UP000627838"/>
    </source>
</evidence>
<dbReference type="InterPro" id="IPR029044">
    <property type="entry name" value="Nucleotide-diphossugar_trans"/>
</dbReference>
<dbReference type="Pfam" id="PF00535">
    <property type="entry name" value="Glycos_transf_2"/>
    <property type="match status" value="1"/>
</dbReference>
<evidence type="ECO:0000259" key="2">
    <source>
        <dbReference type="Pfam" id="PF22181"/>
    </source>
</evidence>
<dbReference type="PANTHER" id="PTHR43685:SF2">
    <property type="entry name" value="GLYCOSYLTRANSFERASE 2-LIKE DOMAIN-CONTAINING PROTEIN"/>
    <property type="match status" value="1"/>
</dbReference>
<evidence type="ECO:0000259" key="1">
    <source>
        <dbReference type="Pfam" id="PF00535"/>
    </source>
</evidence>
<dbReference type="Pfam" id="PF22181">
    <property type="entry name" value="TarS_linker"/>
    <property type="match status" value="1"/>
</dbReference>
<dbReference type="InterPro" id="IPR050834">
    <property type="entry name" value="Glycosyltransf_2"/>
</dbReference>
<dbReference type="InterPro" id="IPR001173">
    <property type="entry name" value="Glyco_trans_2-like"/>
</dbReference>
<accession>A0ABR9JTG1</accession>
<feature type="domain" description="TarS/TarP linker" evidence="2">
    <location>
        <begin position="234"/>
        <end position="325"/>
    </location>
</feature>
<organism evidence="3 4">
    <name type="scientific">Actinomadura algeriensis</name>
    <dbReference type="NCBI Taxonomy" id="1679523"/>
    <lineage>
        <taxon>Bacteria</taxon>
        <taxon>Bacillati</taxon>
        <taxon>Actinomycetota</taxon>
        <taxon>Actinomycetes</taxon>
        <taxon>Streptosporangiales</taxon>
        <taxon>Thermomonosporaceae</taxon>
        <taxon>Actinomadura</taxon>
    </lineage>
</organism>
<name>A0ABR9JTG1_9ACTN</name>
<gene>
    <name evidence="3" type="ORF">H4W34_003621</name>
</gene>
<dbReference type="EMBL" id="JADBDZ010000001">
    <property type="protein sequence ID" value="MBE1533788.1"/>
    <property type="molecule type" value="Genomic_DNA"/>
</dbReference>
<sequence>MTPPDGGLPKVSVIVPVYNCISTVAESLESALEQTMAPELVEVIAVDDGSTDGGDKELDRLAELHPRLTVLRRANSGGPGGPRNTGIERARGEYLFFLDADDRLGPEALERMCAAADANGTDIVIGNYVGVGRGAARFTENIAHVTVDDPGYDIFRRSLTAQKLFRRTLVDEHRLRFPEDAPSGQDKVFTVHALLHSSGVSVVADYDCYYLVEREDGSSIMQQGGAPPEIYFSTAARRLLEQVVSHRDPGPVRDRMLTRLFHRDVLHRFNDRYLLLDEDVRRRTIENARVLCEEFLTDAVLMRIPPKFRLFAHCVRNGLHDLIVEIIEADLADEPVPVVVTGDRAHVRYPGYGDESAAIPDACFDVTDRLSLRRTLTALEWDGDVLRLGGTAAIDRLPLDERAVTLPLRSRKSAGEHPVTVRTGGDAFTAELDAASAASGGPLPAGTWDLHVRVAHDELVKDARVGADRAPGLEPPEGRFVAYGDGSAAAVVPYYTDYGNLSFVITPGTAGFGRLVRFEQIGWDGGRLTVRGRVAATPAAASGVRIGFALDHRTKGTARTGEVRRDQDGDVLVFTALLDPQGLAAGRWDAWLEVTVGAERTRTRVPMAASGRSPAVPCAPLGLRSAAFYRTEGGNLSVEVVPGKVPALARSAKRRLRAPLPKKDTPGTGT</sequence>
<evidence type="ECO:0008006" key="5">
    <source>
        <dbReference type="Google" id="ProtNLM"/>
    </source>
</evidence>
<comment type="caution">
    <text evidence="3">The sequence shown here is derived from an EMBL/GenBank/DDBJ whole genome shotgun (WGS) entry which is preliminary data.</text>
</comment>
<feature type="domain" description="Glycosyltransferase 2-like" evidence="1">
    <location>
        <begin position="12"/>
        <end position="144"/>
    </location>
</feature>
<dbReference type="Proteomes" id="UP000627838">
    <property type="component" value="Unassembled WGS sequence"/>
</dbReference>
<proteinExistence type="predicted"/>
<protein>
    <recommendedName>
        <fullName evidence="5">Glycosyltransferase family 2 protein</fullName>
    </recommendedName>
</protein>
<dbReference type="RefSeq" id="WP_192760273.1">
    <property type="nucleotide sequence ID" value="NZ_JADBDZ010000001.1"/>
</dbReference>
<dbReference type="CDD" id="cd00761">
    <property type="entry name" value="Glyco_tranf_GTA_type"/>
    <property type="match status" value="1"/>
</dbReference>
<dbReference type="SUPFAM" id="SSF53448">
    <property type="entry name" value="Nucleotide-diphospho-sugar transferases"/>
    <property type="match status" value="1"/>
</dbReference>
<dbReference type="InterPro" id="IPR054028">
    <property type="entry name" value="TarS/TarP_linker"/>
</dbReference>
<dbReference type="PANTHER" id="PTHR43685">
    <property type="entry name" value="GLYCOSYLTRANSFERASE"/>
    <property type="match status" value="1"/>
</dbReference>
<keyword evidence="4" id="KW-1185">Reference proteome</keyword>
<evidence type="ECO:0000313" key="3">
    <source>
        <dbReference type="EMBL" id="MBE1533788.1"/>
    </source>
</evidence>
<dbReference type="Gene3D" id="3.90.550.10">
    <property type="entry name" value="Spore Coat Polysaccharide Biosynthesis Protein SpsA, Chain A"/>
    <property type="match status" value="1"/>
</dbReference>